<dbReference type="Proteomes" id="UP001597135">
    <property type="component" value="Unassembled WGS sequence"/>
</dbReference>
<organism evidence="1 2">
    <name type="scientific">Litorisediminicola beolgyonensis</name>
    <dbReference type="NCBI Taxonomy" id="1173614"/>
    <lineage>
        <taxon>Bacteria</taxon>
        <taxon>Pseudomonadati</taxon>
        <taxon>Pseudomonadota</taxon>
        <taxon>Alphaproteobacteria</taxon>
        <taxon>Rhodobacterales</taxon>
        <taxon>Paracoccaceae</taxon>
        <taxon>Litorisediminicola</taxon>
    </lineage>
</organism>
<evidence type="ECO:0000313" key="2">
    <source>
        <dbReference type="Proteomes" id="UP001597135"/>
    </source>
</evidence>
<dbReference type="EMBL" id="JBHTMU010000016">
    <property type="protein sequence ID" value="MFD1342934.1"/>
    <property type="molecule type" value="Genomic_DNA"/>
</dbReference>
<name>A0ABW3ZIJ2_9RHOB</name>
<sequence>MGDTLYNRIDALESEIADLDDAAERQEIATRLDRVVTTLGRPLAASRPRVRRRTDLRVEEALEAHFDNMPV</sequence>
<evidence type="ECO:0000313" key="1">
    <source>
        <dbReference type="EMBL" id="MFD1342934.1"/>
    </source>
</evidence>
<comment type="caution">
    <text evidence="1">The sequence shown here is derived from an EMBL/GenBank/DDBJ whole genome shotgun (WGS) entry which is preliminary data.</text>
</comment>
<reference evidence="2" key="1">
    <citation type="journal article" date="2019" name="Int. J. Syst. Evol. Microbiol.">
        <title>The Global Catalogue of Microorganisms (GCM) 10K type strain sequencing project: providing services to taxonomists for standard genome sequencing and annotation.</title>
        <authorList>
            <consortium name="The Broad Institute Genomics Platform"/>
            <consortium name="The Broad Institute Genome Sequencing Center for Infectious Disease"/>
            <person name="Wu L."/>
            <person name="Ma J."/>
        </authorList>
    </citation>
    <scope>NUCLEOTIDE SEQUENCE [LARGE SCALE GENOMIC DNA]</scope>
    <source>
        <strain evidence="2">CCUG 62953</strain>
    </source>
</reference>
<protein>
    <submittedName>
        <fullName evidence="1">Uncharacterized protein</fullName>
    </submittedName>
</protein>
<dbReference type="RefSeq" id="WP_386803437.1">
    <property type="nucleotide sequence ID" value="NZ_JBHTMU010000016.1"/>
</dbReference>
<gene>
    <name evidence="1" type="ORF">ACFQ4E_10925</name>
</gene>
<keyword evidence="2" id="KW-1185">Reference proteome</keyword>
<proteinExistence type="predicted"/>
<accession>A0ABW3ZIJ2</accession>